<dbReference type="EMBL" id="UINC01031596">
    <property type="protein sequence ID" value="SVB17901.1"/>
    <property type="molecule type" value="Genomic_DNA"/>
</dbReference>
<dbReference type="PANTHER" id="PTHR43148">
    <property type="entry name" value="GLYCERALDEHYDE-3-PHOSPHATE DEHYDROGENASE 2"/>
    <property type="match status" value="1"/>
</dbReference>
<dbReference type="PRINTS" id="PR00078">
    <property type="entry name" value="G3PDHDRGNASE"/>
</dbReference>
<dbReference type="GO" id="GO:0051287">
    <property type="term" value="F:NAD binding"/>
    <property type="evidence" value="ECO:0007669"/>
    <property type="project" value="InterPro"/>
</dbReference>
<dbReference type="GO" id="GO:0016620">
    <property type="term" value="F:oxidoreductase activity, acting on the aldehyde or oxo group of donors, NAD or NADP as acceptor"/>
    <property type="evidence" value="ECO:0007669"/>
    <property type="project" value="InterPro"/>
</dbReference>
<dbReference type="InterPro" id="IPR020828">
    <property type="entry name" value="GlycerAld_3-P_DH_NAD(P)-bd"/>
</dbReference>
<dbReference type="InterPro" id="IPR020829">
    <property type="entry name" value="GlycerAld_3-P_DH_cat"/>
</dbReference>
<organism evidence="3">
    <name type="scientific">marine metagenome</name>
    <dbReference type="NCBI Taxonomy" id="408172"/>
    <lineage>
        <taxon>unclassified sequences</taxon>
        <taxon>metagenomes</taxon>
        <taxon>ecological metagenomes</taxon>
    </lineage>
</organism>
<dbReference type="Pfam" id="PF00044">
    <property type="entry name" value="Gp_dh_N"/>
    <property type="match status" value="1"/>
</dbReference>
<dbReference type="SUPFAM" id="SSF51735">
    <property type="entry name" value="NAD(P)-binding Rossmann-fold domains"/>
    <property type="match status" value="1"/>
</dbReference>
<proteinExistence type="predicted"/>
<feature type="non-terminal residue" evidence="3">
    <location>
        <position position="169"/>
    </location>
</feature>
<gene>
    <name evidence="3" type="ORF">METZ01_LOCUS170755</name>
</gene>
<accession>A0A382BWL2</accession>
<dbReference type="Pfam" id="PF02800">
    <property type="entry name" value="Gp_dh_C"/>
    <property type="match status" value="1"/>
</dbReference>
<feature type="domain" description="Glyceraldehyde 3-phosphate dehydrogenase NAD(P) binding" evidence="2">
    <location>
        <begin position="4"/>
        <end position="133"/>
    </location>
</feature>
<dbReference type="InterPro" id="IPR036291">
    <property type="entry name" value="NAD(P)-bd_dom_sf"/>
</dbReference>
<dbReference type="AlphaFoldDB" id="A0A382BWL2"/>
<dbReference type="Gene3D" id="3.40.50.720">
    <property type="entry name" value="NAD(P)-binding Rossmann-like Domain"/>
    <property type="match status" value="1"/>
</dbReference>
<protein>
    <recommendedName>
        <fullName evidence="2">Glyceraldehyde 3-phosphate dehydrogenase NAD(P) binding domain-containing protein</fullName>
    </recommendedName>
</protein>
<dbReference type="SMART" id="SM00846">
    <property type="entry name" value="Gp_dh_N"/>
    <property type="match status" value="1"/>
</dbReference>
<reference evidence="3" key="1">
    <citation type="submission" date="2018-05" db="EMBL/GenBank/DDBJ databases">
        <authorList>
            <person name="Lanie J.A."/>
            <person name="Ng W.-L."/>
            <person name="Kazmierczak K.M."/>
            <person name="Andrzejewski T.M."/>
            <person name="Davidsen T.M."/>
            <person name="Wayne K.J."/>
            <person name="Tettelin H."/>
            <person name="Glass J.I."/>
            <person name="Rusch D."/>
            <person name="Podicherti R."/>
            <person name="Tsui H.-C.T."/>
            <person name="Winkler M.E."/>
        </authorList>
    </citation>
    <scope>NUCLEOTIDE SEQUENCE</scope>
</reference>
<keyword evidence="1" id="KW-0560">Oxidoreductase</keyword>
<sequence length="169" mass="18907">MGHKDPRLNFVAISDMGHADALHYLLVRDSVHGSLEDQVRLDGNYFITDRQNVRVLSGGKPGTIPWDTFEVDVVIDATGHYLKREQLEKHLEAGAKRVFVTRTPEDEIDRVVIPGINEDTIQGSDQIISATSSTTQVLALMLKILNQHYTVRRAMMTTVHAYTADQPLA</sequence>
<name>A0A382BWL2_9ZZZZ</name>
<evidence type="ECO:0000256" key="1">
    <source>
        <dbReference type="ARBA" id="ARBA00023002"/>
    </source>
</evidence>
<dbReference type="InterPro" id="IPR020831">
    <property type="entry name" value="GlycerAld/Erythrose_P_DH"/>
</dbReference>
<evidence type="ECO:0000259" key="2">
    <source>
        <dbReference type="SMART" id="SM00846"/>
    </source>
</evidence>
<evidence type="ECO:0000313" key="3">
    <source>
        <dbReference type="EMBL" id="SVB17901.1"/>
    </source>
</evidence>